<dbReference type="PROSITE" id="PS51257">
    <property type="entry name" value="PROKAR_LIPOPROTEIN"/>
    <property type="match status" value="1"/>
</dbReference>
<dbReference type="Proteomes" id="UP000295499">
    <property type="component" value="Unassembled WGS sequence"/>
</dbReference>
<accession>A0A4V3C2P0</accession>
<evidence type="ECO:0000313" key="2">
    <source>
        <dbReference type="Proteomes" id="UP000295499"/>
    </source>
</evidence>
<dbReference type="EMBL" id="SNWM01000008">
    <property type="protein sequence ID" value="TDO19039.1"/>
    <property type="molecule type" value="Genomic_DNA"/>
</dbReference>
<comment type="caution">
    <text evidence="1">The sequence shown here is derived from an EMBL/GenBank/DDBJ whole genome shotgun (WGS) entry which is preliminary data.</text>
</comment>
<proteinExistence type="predicted"/>
<name>A0A4V3C2P0_9SPHI</name>
<organism evidence="1 2">
    <name type="scientific">Pedobacter duraquae</name>
    <dbReference type="NCBI Taxonomy" id="425511"/>
    <lineage>
        <taxon>Bacteria</taxon>
        <taxon>Pseudomonadati</taxon>
        <taxon>Bacteroidota</taxon>
        <taxon>Sphingobacteriia</taxon>
        <taxon>Sphingobacteriales</taxon>
        <taxon>Sphingobacteriaceae</taxon>
        <taxon>Pedobacter</taxon>
    </lineage>
</organism>
<gene>
    <name evidence="1" type="ORF">CLV32_4661</name>
</gene>
<dbReference type="OrthoDB" id="973569at2"/>
<dbReference type="AlphaFoldDB" id="A0A4V3C2P0"/>
<dbReference type="RefSeq" id="WP_133559251.1">
    <property type="nucleotide sequence ID" value="NZ_SNWM01000008.1"/>
</dbReference>
<keyword evidence="2" id="KW-1185">Reference proteome</keyword>
<sequence length="541" mass="56140">MKKLIYKLTALTVLIGFVFSGCRNPAYDINVLFDAAVIQYKATLILSDAAGGTLPTTGITATITGADAASIYDFSGTKAVPVTNGIITLGVTPKDIPTSAKTLSFNVVIAAPGYDTRTIPVSIALNQFGQIIDIPLLKTVVPTPASSVVSTTIPVNAAGATTAPVTFATPSTGNVPQQTAITVPAGVSFKDAAGTTLIGTVTAQAVNFDASDPVALALFPGGDLSAPNVKLADGTTGSAFFYPAGFTDINMYVGGVAVRNFTTPITIGMQLDETFRPQATGQPLAVGNQIGIYSYRDNAFQFETNATVIRDAAGKLAVSFQTNHLTVFIAGDVVKTANCKPTSVTFSAAWMQTATTPLTVQILDPRDNSILDERTVLVKDGGVDIWSGLPPTAYKYRIIWPATGATLSEGSVTNGCDGTAYTITVAAPGTAPVVSVSLMLGVICPGKGIISVPDFDLFYKPAGSTAAYTLLGTVKNGQLRSILLQVGSAYDFRANWGTQTKTVLNKTITSADLSTTVGDGVYLGDKKPTANKALLIEACKN</sequence>
<evidence type="ECO:0000313" key="1">
    <source>
        <dbReference type="EMBL" id="TDO19039.1"/>
    </source>
</evidence>
<reference evidence="1 2" key="1">
    <citation type="submission" date="2019-03" db="EMBL/GenBank/DDBJ databases">
        <title>Genomic Encyclopedia of Archaeal and Bacterial Type Strains, Phase II (KMG-II): from individual species to whole genera.</title>
        <authorList>
            <person name="Goeker M."/>
        </authorList>
    </citation>
    <scope>NUCLEOTIDE SEQUENCE [LARGE SCALE GENOMIC DNA]</scope>
    <source>
        <strain evidence="1 2">DSM 19034</strain>
    </source>
</reference>
<protein>
    <submittedName>
        <fullName evidence="1">Uncharacterized protein</fullName>
    </submittedName>
</protein>